<name>A0ACB8T811_9AGAM</name>
<proteinExistence type="predicted"/>
<organism evidence="1 2">
    <name type="scientific">Artomyces pyxidatus</name>
    <dbReference type="NCBI Taxonomy" id="48021"/>
    <lineage>
        <taxon>Eukaryota</taxon>
        <taxon>Fungi</taxon>
        <taxon>Dikarya</taxon>
        <taxon>Basidiomycota</taxon>
        <taxon>Agaricomycotina</taxon>
        <taxon>Agaricomycetes</taxon>
        <taxon>Russulales</taxon>
        <taxon>Auriscalpiaceae</taxon>
        <taxon>Artomyces</taxon>
    </lineage>
</organism>
<comment type="caution">
    <text evidence="1">The sequence shown here is derived from an EMBL/GenBank/DDBJ whole genome shotgun (WGS) entry which is preliminary data.</text>
</comment>
<dbReference type="Proteomes" id="UP000814140">
    <property type="component" value="Unassembled WGS sequence"/>
</dbReference>
<evidence type="ECO:0000313" key="2">
    <source>
        <dbReference type="Proteomes" id="UP000814140"/>
    </source>
</evidence>
<reference evidence="1" key="1">
    <citation type="submission" date="2021-03" db="EMBL/GenBank/DDBJ databases">
        <authorList>
            <consortium name="DOE Joint Genome Institute"/>
            <person name="Ahrendt S."/>
            <person name="Looney B.P."/>
            <person name="Miyauchi S."/>
            <person name="Morin E."/>
            <person name="Drula E."/>
            <person name="Courty P.E."/>
            <person name="Chicoki N."/>
            <person name="Fauchery L."/>
            <person name="Kohler A."/>
            <person name="Kuo A."/>
            <person name="Labutti K."/>
            <person name="Pangilinan J."/>
            <person name="Lipzen A."/>
            <person name="Riley R."/>
            <person name="Andreopoulos W."/>
            <person name="He G."/>
            <person name="Johnson J."/>
            <person name="Barry K.W."/>
            <person name="Grigoriev I.V."/>
            <person name="Nagy L."/>
            <person name="Hibbett D."/>
            <person name="Henrissat B."/>
            <person name="Matheny P.B."/>
            <person name="Labbe J."/>
            <person name="Martin F."/>
        </authorList>
    </citation>
    <scope>NUCLEOTIDE SEQUENCE</scope>
    <source>
        <strain evidence="1">HHB10654</strain>
    </source>
</reference>
<protein>
    <submittedName>
        <fullName evidence="1">Uncharacterized protein</fullName>
    </submittedName>
</protein>
<gene>
    <name evidence="1" type="ORF">BV25DRAFT_1882482</name>
</gene>
<sequence>MSDGRSPLSAVFLLHIALEVPLGIQGIWTPSSLPFLELTNTTLIVLKLYSALLLASCLIAFLCYPLPEFFPGKRAFAIGLCVYHSLVSTVLFQSPRFIPFSFGKSFESYKVTPEILWGTLHGFVGLGMVAWWQGTLVYNQLMRKTQ</sequence>
<keyword evidence="2" id="KW-1185">Reference proteome</keyword>
<accession>A0ACB8T811</accession>
<dbReference type="EMBL" id="MU277199">
    <property type="protein sequence ID" value="KAI0064405.1"/>
    <property type="molecule type" value="Genomic_DNA"/>
</dbReference>
<evidence type="ECO:0000313" key="1">
    <source>
        <dbReference type="EMBL" id="KAI0064405.1"/>
    </source>
</evidence>
<reference evidence="1" key="2">
    <citation type="journal article" date="2022" name="New Phytol.">
        <title>Evolutionary transition to the ectomycorrhizal habit in the genomes of a hyperdiverse lineage of mushroom-forming fungi.</title>
        <authorList>
            <person name="Looney B."/>
            <person name="Miyauchi S."/>
            <person name="Morin E."/>
            <person name="Drula E."/>
            <person name="Courty P.E."/>
            <person name="Kohler A."/>
            <person name="Kuo A."/>
            <person name="LaButti K."/>
            <person name="Pangilinan J."/>
            <person name="Lipzen A."/>
            <person name="Riley R."/>
            <person name="Andreopoulos W."/>
            <person name="He G."/>
            <person name="Johnson J."/>
            <person name="Nolan M."/>
            <person name="Tritt A."/>
            <person name="Barry K.W."/>
            <person name="Grigoriev I.V."/>
            <person name="Nagy L.G."/>
            <person name="Hibbett D."/>
            <person name="Henrissat B."/>
            <person name="Matheny P.B."/>
            <person name="Labbe J."/>
            <person name="Martin F.M."/>
        </authorList>
    </citation>
    <scope>NUCLEOTIDE SEQUENCE</scope>
    <source>
        <strain evidence="1">HHB10654</strain>
    </source>
</reference>